<keyword evidence="6 17" id="KW-0732">Signal</keyword>
<evidence type="ECO:0000256" key="2">
    <source>
        <dbReference type="ARBA" id="ARBA00022475"/>
    </source>
</evidence>
<dbReference type="SUPFAM" id="SSF49313">
    <property type="entry name" value="Cadherin-like"/>
    <property type="match status" value="5"/>
</dbReference>
<evidence type="ECO:0000256" key="5">
    <source>
        <dbReference type="ARBA" id="ARBA00022723"/>
    </source>
</evidence>
<comment type="subcellular location">
    <subcellularLocation>
        <location evidence="1">Cell membrane</location>
        <topology evidence="1">Single-pass type I membrane protein</topology>
    </subcellularLocation>
</comment>
<evidence type="ECO:0000256" key="7">
    <source>
        <dbReference type="ARBA" id="ARBA00022737"/>
    </source>
</evidence>
<dbReference type="AlphaFoldDB" id="A0A814X5B2"/>
<evidence type="ECO:0000256" key="13">
    <source>
        <dbReference type="ARBA" id="ARBA00023180"/>
    </source>
</evidence>
<dbReference type="GO" id="GO:0007156">
    <property type="term" value="P:homophilic cell adhesion via plasma membrane adhesion molecules"/>
    <property type="evidence" value="ECO:0007669"/>
    <property type="project" value="InterPro"/>
</dbReference>
<dbReference type="CDD" id="cd11304">
    <property type="entry name" value="Cadherin_repeat"/>
    <property type="match status" value="5"/>
</dbReference>
<evidence type="ECO:0000256" key="12">
    <source>
        <dbReference type="ARBA" id="ARBA00023157"/>
    </source>
</evidence>
<dbReference type="Gene3D" id="2.60.40.60">
    <property type="entry name" value="Cadherins"/>
    <property type="match status" value="6"/>
</dbReference>
<evidence type="ECO:0000313" key="20">
    <source>
        <dbReference type="EMBL" id="CAF4078900.1"/>
    </source>
</evidence>
<dbReference type="PROSITE" id="PS50268">
    <property type="entry name" value="CADHERIN_2"/>
    <property type="match status" value="5"/>
</dbReference>
<dbReference type="EMBL" id="CAJNOE010000429">
    <property type="protein sequence ID" value="CAF1211180.1"/>
    <property type="molecule type" value="Genomic_DNA"/>
</dbReference>
<sequence>MLFRLFLLINFFILYSYSIVSQILSPVSIFEESPLLSVVADLRPIFQTLDVYPYQAALLHSQPSQPFEYINGYIRLKSRLDREDYVRKRLCLGGNVLQCNFTLTLTVNLNQTPFNYILSQPISCHDINDMIPKFSQTEAKIFMAENVPIGHRIPLETAIDLDSPPYGIDNYRLETINGYEQYQFSIVYDSQSRELELIVKEKLDRESIEKYIFKLIAIDRGHPPNIGTQILTIEITDINDSPPKFESPIYNISVAENTIPEYLLKIHAIDNDIASNAELRYILENDYNGLFRLDKITGILTLDQALDYELHKSYQLKVEVYDNGINSLSDTCTIYVYVLDQNDHAPSIQMKFNPIFEHNSDGNMAYVKESFDINLPIAFVTVDDQDSGDYGKSQLTVEPHRLFYLETIRLNYYAVKSFRQFDRETISFYEVELRARDFGQPSLRRSMTFELNITDINDQKPEFKTNYTFDLIENNRIPTIIGQVNAFDYDQGVNGQITYTIIPSSSYFSITSNDGIISTNTSFDYEYKREYKFQVRANDHGQPSLESFVNIQINIININEYSPVFEHDHYEFLINENETIKFIGQVKAYDKDYGDIINYSLGNHEDLFIIDQNGKIWTQYIFDRELQDEYKLTVIATDNSTIGSTTVTIKIQDINDNAPIFIWPNSNEIRHILSDDHSQRIDMNNPSSQFITDIIIRDNDIGNNSLIQLLSSNNEHFYIGFNNSLWLKNSSILPGTYTIELLAKNFQYETKKYLHIIIYQNNPLGLYLFNNMSKTLRKFPILFIFIFIFITLGLLCFLIIYYLCIKKNVQKKLYGSRLIVNDDYKSKQNSPQTKTTTATVILPSIHSNNYTVIAKQRKNSQAPSGNSPSTTDGEFSSSLLSCPYNNGSSSTSDLDRSHQHHHHHHQQHQPSSSTVSALTTLTRKSPRRQSLKNISLQSQTNDTCSNSIQNTTSTFSTLPKHHKRDIVITSRATPVLLTDCSRNESNGFPTLQTMLNQSTKDMQSKLPQPPPLLNGIILLDKMLTKSSISNDDKNHIVTSNSSSSNFEWYNNTSDYQTRASIV</sequence>
<dbReference type="InterPro" id="IPR015919">
    <property type="entry name" value="Cadherin-like_sf"/>
</dbReference>
<dbReference type="FunFam" id="2.60.40.60:FF:000015">
    <property type="entry name" value="FAT atypical cadherin 1"/>
    <property type="match status" value="1"/>
</dbReference>
<dbReference type="SMART" id="SM00112">
    <property type="entry name" value="CA"/>
    <property type="match status" value="5"/>
</dbReference>
<dbReference type="FunFam" id="2.60.40.60:FF:000007">
    <property type="entry name" value="Protocadherin alpha 2"/>
    <property type="match status" value="1"/>
</dbReference>
<feature type="signal peptide" evidence="17">
    <location>
        <begin position="1"/>
        <end position="18"/>
    </location>
</feature>
<comment type="caution">
    <text evidence="19">The sequence shown here is derived from an EMBL/GenBank/DDBJ whole genome shotgun (WGS) entry which is preliminary data.</text>
</comment>
<dbReference type="Pfam" id="PF00028">
    <property type="entry name" value="Cadherin"/>
    <property type="match status" value="4"/>
</dbReference>
<feature type="region of interest" description="Disordered" evidence="15">
    <location>
        <begin position="856"/>
        <end position="947"/>
    </location>
</feature>
<keyword evidence="2" id="KW-1003">Cell membrane</keyword>
<dbReference type="InterPro" id="IPR020894">
    <property type="entry name" value="Cadherin_CS"/>
</dbReference>
<evidence type="ECO:0000313" key="21">
    <source>
        <dbReference type="Proteomes" id="UP000663860"/>
    </source>
</evidence>
<evidence type="ECO:0000256" key="3">
    <source>
        <dbReference type="ARBA" id="ARBA00022536"/>
    </source>
</evidence>
<dbReference type="EMBL" id="CAJOBB010004200">
    <property type="protein sequence ID" value="CAF4078900.1"/>
    <property type="molecule type" value="Genomic_DNA"/>
</dbReference>
<name>A0A814X5B2_9BILA</name>
<dbReference type="PRINTS" id="PR00205">
    <property type="entry name" value="CADHERIN"/>
</dbReference>
<gene>
    <name evidence="19" type="ORF">IZO911_LOCUS29182</name>
    <name evidence="20" type="ORF">KXQ929_LOCUS33221</name>
</gene>
<keyword evidence="12" id="KW-1015">Disulfide bond</keyword>
<dbReference type="GO" id="GO:0005509">
    <property type="term" value="F:calcium ion binding"/>
    <property type="evidence" value="ECO:0007669"/>
    <property type="project" value="UniProtKB-UniRule"/>
</dbReference>
<dbReference type="FunFam" id="2.60.40.60:FF:000123">
    <property type="entry name" value="Protocadherin beta 4"/>
    <property type="match status" value="1"/>
</dbReference>
<feature type="compositionally biased region" description="Basic residues" evidence="15">
    <location>
        <begin position="898"/>
        <end position="907"/>
    </location>
</feature>
<dbReference type="InterPro" id="IPR050174">
    <property type="entry name" value="Protocadherin/Cadherin-CA"/>
</dbReference>
<evidence type="ECO:0000256" key="8">
    <source>
        <dbReference type="ARBA" id="ARBA00022837"/>
    </source>
</evidence>
<feature type="domain" description="Cadherin" evidence="18">
    <location>
        <begin position="566"/>
        <end position="661"/>
    </location>
</feature>
<keyword evidence="9" id="KW-0130">Cell adhesion</keyword>
<keyword evidence="5" id="KW-0479">Metal-binding</keyword>
<feature type="chain" id="PRO_5036411080" description="Cadherin domain-containing protein" evidence="17">
    <location>
        <begin position="19"/>
        <end position="1062"/>
    </location>
</feature>
<dbReference type="PROSITE" id="PS00232">
    <property type="entry name" value="CADHERIN_1"/>
    <property type="match status" value="2"/>
</dbReference>
<evidence type="ECO:0000256" key="10">
    <source>
        <dbReference type="ARBA" id="ARBA00022989"/>
    </source>
</evidence>
<feature type="compositionally biased region" description="Polar residues" evidence="15">
    <location>
        <begin position="931"/>
        <end position="947"/>
    </location>
</feature>
<evidence type="ECO:0000256" key="9">
    <source>
        <dbReference type="ARBA" id="ARBA00022889"/>
    </source>
</evidence>
<evidence type="ECO:0000256" key="15">
    <source>
        <dbReference type="SAM" id="MobiDB-lite"/>
    </source>
</evidence>
<accession>A0A814X5B2</accession>
<feature type="compositionally biased region" description="Polar residues" evidence="15">
    <location>
        <begin position="859"/>
        <end position="892"/>
    </location>
</feature>
<dbReference type="PANTHER" id="PTHR24028:SF146">
    <property type="entry name" value="CADHERIN 96CB, ISOFORM D-RELATED"/>
    <property type="match status" value="1"/>
</dbReference>
<evidence type="ECO:0000256" key="4">
    <source>
        <dbReference type="ARBA" id="ARBA00022692"/>
    </source>
</evidence>
<keyword evidence="10 16" id="KW-1133">Transmembrane helix</keyword>
<dbReference type="Proteomes" id="UP000663860">
    <property type="component" value="Unassembled WGS sequence"/>
</dbReference>
<evidence type="ECO:0000256" key="6">
    <source>
        <dbReference type="ARBA" id="ARBA00022729"/>
    </source>
</evidence>
<evidence type="ECO:0000256" key="11">
    <source>
        <dbReference type="ARBA" id="ARBA00023136"/>
    </source>
</evidence>
<proteinExistence type="predicted"/>
<evidence type="ECO:0000259" key="18">
    <source>
        <dbReference type="PROSITE" id="PS50268"/>
    </source>
</evidence>
<dbReference type="GO" id="GO:0005886">
    <property type="term" value="C:plasma membrane"/>
    <property type="evidence" value="ECO:0007669"/>
    <property type="project" value="UniProtKB-SubCell"/>
</dbReference>
<evidence type="ECO:0000256" key="14">
    <source>
        <dbReference type="PROSITE-ProRule" id="PRU00043"/>
    </source>
</evidence>
<keyword evidence="11 16" id="KW-0472">Membrane</keyword>
<reference evidence="19" key="1">
    <citation type="submission" date="2021-02" db="EMBL/GenBank/DDBJ databases">
        <authorList>
            <person name="Nowell W R."/>
        </authorList>
    </citation>
    <scope>NUCLEOTIDE SEQUENCE</scope>
</reference>
<feature type="domain" description="Cadherin" evidence="18">
    <location>
        <begin position="463"/>
        <end position="565"/>
    </location>
</feature>
<dbReference type="FunFam" id="2.60.40.60:FF:000058">
    <property type="entry name" value="FAT atypical cadherin 3"/>
    <property type="match status" value="1"/>
</dbReference>
<evidence type="ECO:0000313" key="19">
    <source>
        <dbReference type="EMBL" id="CAF1211180.1"/>
    </source>
</evidence>
<keyword evidence="7" id="KW-0677">Repeat</keyword>
<keyword evidence="13" id="KW-0325">Glycoprotein</keyword>
<evidence type="ECO:0000256" key="17">
    <source>
        <dbReference type="SAM" id="SignalP"/>
    </source>
</evidence>
<protein>
    <recommendedName>
        <fullName evidence="18">Cadherin domain-containing protein</fullName>
    </recommendedName>
</protein>
<dbReference type="PANTHER" id="PTHR24028">
    <property type="entry name" value="CADHERIN-87A"/>
    <property type="match status" value="1"/>
</dbReference>
<dbReference type="InterPro" id="IPR002126">
    <property type="entry name" value="Cadherin-like_dom"/>
</dbReference>
<feature type="domain" description="Cadherin" evidence="18">
    <location>
        <begin position="246"/>
        <end position="348"/>
    </location>
</feature>
<feature type="domain" description="Cadherin" evidence="18">
    <location>
        <begin position="135"/>
        <end position="245"/>
    </location>
</feature>
<organism evidence="19 21">
    <name type="scientific">Adineta steineri</name>
    <dbReference type="NCBI Taxonomy" id="433720"/>
    <lineage>
        <taxon>Eukaryota</taxon>
        <taxon>Metazoa</taxon>
        <taxon>Spiralia</taxon>
        <taxon>Gnathifera</taxon>
        <taxon>Rotifera</taxon>
        <taxon>Eurotatoria</taxon>
        <taxon>Bdelloidea</taxon>
        <taxon>Adinetida</taxon>
        <taxon>Adinetidae</taxon>
        <taxon>Adineta</taxon>
    </lineage>
</organism>
<dbReference type="Proteomes" id="UP000663868">
    <property type="component" value="Unassembled WGS sequence"/>
</dbReference>
<evidence type="ECO:0000256" key="1">
    <source>
        <dbReference type="ARBA" id="ARBA00004251"/>
    </source>
</evidence>
<feature type="compositionally biased region" description="Low complexity" evidence="15">
    <location>
        <begin position="908"/>
        <end position="922"/>
    </location>
</feature>
<keyword evidence="3" id="KW-0245">EGF-like domain</keyword>
<keyword evidence="8 14" id="KW-0106">Calcium</keyword>
<feature type="domain" description="Cadherin" evidence="18">
    <location>
        <begin position="367"/>
        <end position="463"/>
    </location>
</feature>
<evidence type="ECO:0000256" key="16">
    <source>
        <dbReference type="SAM" id="Phobius"/>
    </source>
</evidence>
<feature type="transmembrane region" description="Helical" evidence="16">
    <location>
        <begin position="779"/>
        <end position="804"/>
    </location>
</feature>
<keyword evidence="4 16" id="KW-0812">Transmembrane</keyword>